<accession>K5X2S2</accession>
<keyword evidence="3" id="KW-1185">Reference proteome</keyword>
<dbReference type="Proteomes" id="UP000008493">
    <property type="component" value="Unassembled WGS sequence"/>
</dbReference>
<dbReference type="InterPro" id="IPR036047">
    <property type="entry name" value="F-box-like_dom_sf"/>
</dbReference>
<evidence type="ECO:0000313" key="3">
    <source>
        <dbReference type="Proteomes" id="UP000008493"/>
    </source>
</evidence>
<feature type="domain" description="F-box" evidence="1">
    <location>
        <begin position="1"/>
        <end position="46"/>
    </location>
</feature>
<dbReference type="PROSITE" id="PS50181">
    <property type="entry name" value="FBOX"/>
    <property type="match status" value="1"/>
</dbReference>
<organism evidence="2 3">
    <name type="scientific">Agaricus bisporus var. burnettii (strain JB137-S8 / ATCC MYA-4627 / FGSC 10392)</name>
    <name type="common">White button mushroom</name>
    <dbReference type="NCBI Taxonomy" id="597362"/>
    <lineage>
        <taxon>Eukaryota</taxon>
        <taxon>Fungi</taxon>
        <taxon>Dikarya</taxon>
        <taxon>Basidiomycota</taxon>
        <taxon>Agaricomycotina</taxon>
        <taxon>Agaricomycetes</taxon>
        <taxon>Agaricomycetidae</taxon>
        <taxon>Agaricales</taxon>
        <taxon>Agaricineae</taxon>
        <taxon>Agaricaceae</taxon>
        <taxon>Agaricus</taxon>
    </lineage>
</organism>
<dbReference type="InParanoid" id="K5X2S2"/>
<dbReference type="EMBL" id="JH971397">
    <property type="protein sequence ID" value="EKM77207.1"/>
    <property type="molecule type" value="Genomic_DNA"/>
</dbReference>
<dbReference type="RefSeq" id="XP_007332195.1">
    <property type="nucleotide sequence ID" value="XM_007332133.1"/>
</dbReference>
<reference evidence="3" key="1">
    <citation type="journal article" date="2012" name="Proc. Natl. Acad. Sci. U.S.A.">
        <title>Genome sequence of the button mushroom Agaricus bisporus reveals mechanisms governing adaptation to a humic-rich ecological niche.</title>
        <authorList>
            <person name="Morin E."/>
            <person name="Kohler A."/>
            <person name="Baker A.R."/>
            <person name="Foulongne-Oriol M."/>
            <person name="Lombard V."/>
            <person name="Nagy L.G."/>
            <person name="Ohm R.A."/>
            <person name="Patyshakuliyeva A."/>
            <person name="Brun A."/>
            <person name="Aerts A.L."/>
            <person name="Bailey A.M."/>
            <person name="Billette C."/>
            <person name="Coutinho P.M."/>
            <person name="Deakin G."/>
            <person name="Doddapaneni H."/>
            <person name="Floudas D."/>
            <person name="Grimwood J."/>
            <person name="Hilden K."/>
            <person name="Kuees U."/>
            <person name="LaButti K.M."/>
            <person name="Lapidus A."/>
            <person name="Lindquist E.A."/>
            <person name="Lucas S.M."/>
            <person name="Murat C."/>
            <person name="Riley R.W."/>
            <person name="Salamov A.A."/>
            <person name="Schmutz J."/>
            <person name="Subramanian V."/>
            <person name="Woesten H.A.B."/>
            <person name="Xu J."/>
            <person name="Eastwood D.C."/>
            <person name="Foster G.D."/>
            <person name="Sonnenberg A.S."/>
            <person name="Cullen D."/>
            <person name="de Vries R.P."/>
            <person name="Lundell T."/>
            <person name="Hibbett D.S."/>
            <person name="Henrissat B."/>
            <person name="Burton K.S."/>
            <person name="Kerrigan R.W."/>
            <person name="Challen M.P."/>
            <person name="Grigoriev I.V."/>
            <person name="Martin F."/>
        </authorList>
    </citation>
    <scope>NUCLEOTIDE SEQUENCE [LARGE SCALE GENOMIC DNA]</scope>
    <source>
        <strain evidence="3">JB137-S8 / ATCC MYA-4627 / FGSC 10392</strain>
    </source>
</reference>
<dbReference type="HOGENOM" id="CLU_598468_0_0_1"/>
<dbReference type="OrthoDB" id="3059014at2759"/>
<name>K5X2S2_AGABU</name>
<dbReference type="AlphaFoldDB" id="K5X2S2"/>
<proteinExistence type="predicted"/>
<dbReference type="OMA" id="IWIDRES"/>
<dbReference type="InterPro" id="IPR001810">
    <property type="entry name" value="F-box_dom"/>
</dbReference>
<dbReference type="Gene3D" id="1.20.1280.50">
    <property type="match status" value="1"/>
</dbReference>
<protein>
    <recommendedName>
        <fullName evidence="1">F-box domain-containing protein</fullName>
    </recommendedName>
</protein>
<evidence type="ECO:0000259" key="1">
    <source>
        <dbReference type="PROSITE" id="PS50181"/>
    </source>
</evidence>
<dbReference type="Pfam" id="PF12937">
    <property type="entry name" value="F-box-like"/>
    <property type="match status" value="1"/>
</dbReference>
<evidence type="ECO:0000313" key="2">
    <source>
        <dbReference type="EMBL" id="EKM77207.1"/>
    </source>
</evidence>
<dbReference type="SUPFAM" id="SSF81383">
    <property type="entry name" value="F-box domain"/>
    <property type="match status" value="1"/>
</dbReference>
<dbReference type="GeneID" id="18827259"/>
<sequence length="446" mass="51510">MSFFLYPVELLAQVFMYLDTSSVLAVRQSCKTFYSVTKTRQFWYNRVNQLIKTHYVCPPEENLDEYNVDELERWVRRRCRSRDVFTNHSQPSFRKRTLEQQKPPRPSDRLQHWDFIFIPGGRWLLTTQHPANVYFVDLDSPQPLSRLLFDPREIDDAICEALTVKSNIWIDRGVPRLSFRLALVVFTKDLSRTYICQVDLAGHGANATLVASNIAILRNMNLHMRPLCTALNDSYLVHVWYERDGSMTTRTGVYDYRQALGCLDYPMAQANEHSIDALTDRNMDFIFKDIFAMSDQESHSLLISEIGPSASLNLLHRIDMYASSWSTICWTPSASIITMMNAHWDELQGLVIPHDSSRPPTIVELGRCQEKEPGGHIFGTWVLVAVGNGHEVINYDWDFDSPVNFERTLTSHCQMNFPADLVGFDEDTGRFLAHRGRKPLVIYDII</sequence>
<gene>
    <name evidence="2" type="ORF">AGABI1DRAFT_130622</name>
</gene>
<dbReference type="KEGG" id="abp:AGABI1DRAFT130622"/>